<dbReference type="AlphaFoldDB" id="A0A8S4A4K5"/>
<gene>
    <name evidence="2" type="ORF">CUNI_LOCUS22265</name>
</gene>
<dbReference type="OrthoDB" id="10337521at2759"/>
<comment type="caution">
    <text evidence="2">The sequence shown here is derived from an EMBL/GenBank/DDBJ whole genome shotgun (WGS) entry which is preliminary data.</text>
</comment>
<evidence type="ECO:0000313" key="2">
    <source>
        <dbReference type="EMBL" id="CAG5136707.1"/>
    </source>
</evidence>
<protein>
    <submittedName>
        <fullName evidence="2">Uncharacterized protein</fullName>
    </submittedName>
</protein>
<feature type="signal peptide" evidence="1">
    <location>
        <begin position="1"/>
        <end position="22"/>
    </location>
</feature>
<evidence type="ECO:0000313" key="3">
    <source>
        <dbReference type="Proteomes" id="UP000678393"/>
    </source>
</evidence>
<name>A0A8S4A4K5_9EUPU</name>
<keyword evidence="1" id="KW-0732">Signal</keyword>
<proteinExistence type="predicted"/>
<reference evidence="2" key="1">
    <citation type="submission" date="2021-04" db="EMBL/GenBank/DDBJ databases">
        <authorList>
            <consortium name="Molecular Ecology Group"/>
        </authorList>
    </citation>
    <scope>NUCLEOTIDE SEQUENCE</scope>
</reference>
<sequence length="91" mass="10361">MTSPRIVVLVACILVVQQGILALPRMSTRQFASVNYPTRVVRENVCKNYMETCVPWETSCCNNMECMNLARGYCLFPLEKCVCQKVSSDIY</sequence>
<evidence type="ECO:0000256" key="1">
    <source>
        <dbReference type="SAM" id="SignalP"/>
    </source>
</evidence>
<feature type="chain" id="PRO_5035727241" evidence="1">
    <location>
        <begin position="23"/>
        <end position="91"/>
    </location>
</feature>
<keyword evidence="3" id="KW-1185">Reference proteome</keyword>
<dbReference type="Proteomes" id="UP000678393">
    <property type="component" value="Unassembled WGS sequence"/>
</dbReference>
<organism evidence="2 3">
    <name type="scientific">Candidula unifasciata</name>
    <dbReference type="NCBI Taxonomy" id="100452"/>
    <lineage>
        <taxon>Eukaryota</taxon>
        <taxon>Metazoa</taxon>
        <taxon>Spiralia</taxon>
        <taxon>Lophotrochozoa</taxon>
        <taxon>Mollusca</taxon>
        <taxon>Gastropoda</taxon>
        <taxon>Heterobranchia</taxon>
        <taxon>Euthyneura</taxon>
        <taxon>Panpulmonata</taxon>
        <taxon>Eupulmonata</taxon>
        <taxon>Stylommatophora</taxon>
        <taxon>Helicina</taxon>
        <taxon>Helicoidea</taxon>
        <taxon>Geomitridae</taxon>
        <taxon>Candidula</taxon>
    </lineage>
</organism>
<dbReference type="EMBL" id="CAJHNH020008561">
    <property type="protein sequence ID" value="CAG5136707.1"/>
    <property type="molecule type" value="Genomic_DNA"/>
</dbReference>
<accession>A0A8S4A4K5</accession>